<gene>
    <name evidence="1" type="ORF">LCGC14_1505250</name>
</gene>
<reference evidence="1" key="1">
    <citation type="journal article" date="2015" name="Nature">
        <title>Complex archaea that bridge the gap between prokaryotes and eukaryotes.</title>
        <authorList>
            <person name="Spang A."/>
            <person name="Saw J.H."/>
            <person name="Jorgensen S.L."/>
            <person name="Zaremba-Niedzwiedzka K."/>
            <person name="Martijn J."/>
            <person name="Lind A.E."/>
            <person name="van Eijk R."/>
            <person name="Schleper C."/>
            <person name="Guy L."/>
            <person name="Ettema T.J."/>
        </authorList>
    </citation>
    <scope>NUCLEOTIDE SEQUENCE</scope>
</reference>
<dbReference type="InterPro" id="IPR036249">
    <property type="entry name" value="Thioredoxin-like_sf"/>
</dbReference>
<dbReference type="EMBL" id="LAZR01010978">
    <property type="protein sequence ID" value="KKM64054.1"/>
    <property type="molecule type" value="Genomic_DNA"/>
</dbReference>
<comment type="caution">
    <text evidence="1">The sequence shown here is derived from an EMBL/GenBank/DDBJ whole genome shotgun (WGS) entry which is preliminary data.</text>
</comment>
<dbReference type="AlphaFoldDB" id="A0A0F9J2X7"/>
<dbReference type="Gene3D" id="3.40.30.10">
    <property type="entry name" value="Glutaredoxin"/>
    <property type="match status" value="1"/>
</dbReference>
<proteinExistence type="predicted"/>
<name>A0A0F9J2X7_9ZZZZ</name>
<organism evidence="1">
    <name type="scientific">marine sediment metagenome</name>
    <dbReference type="NCBI Taxonomy" id="412755"/>
    <lineage>
        <taxon>unclassified sequences</taxon>
        <taxon>metagenomes</taxon>
        <taxon>ecological metagenomes</taxon>
    </lineage>
</organism>
<sequence>MKRMQEVHSDAGLKIIWIGFQDRIDRLRAFALKHKLDAVGFDRGNKVATSYGISYGAGVLFIDKNGIVQKRIAKGFGEGTIRDNIGVIIPSVNQNYNQREGI</sequence>
<evidence type="ECO:0008006" key="2">
    <source>
        <dbReference type="Google" id="ProtNLM"/>
    </source>
</evidence>
<dbReference type="SUPFAM" id="SSF52833">
    <property type="entry name" value="Thioredoxin-like"/>
    <property type="match status" value="1"/>
</dbReference>
<protein>
    <recommendedName>
        <fullName evidence="2">Alkyl hydroperoxide reductase subunit C/ Thiol specific antioxidant domain-containing protein</fullName>
    </recommendedName>
</protein>
<accession>A0A0F9J2X7</accession>
<evidence type="ECO:0000313" key="1">
    <source>
        <dbReference type="EMBL" id="KKM64054.1"/>
    </source>
</evidence>